<keyword evidence="3" id="KW-1185">Reference proteome</keyword>
<dbReference type="RefSeq" id="WP_136435577.1">
    <property type="nucleotide sequence ID" value="NZ_JBHSNS010000001.1"/>
</dbReference>
<dbReference type="Gene3D" id="3.10.290.10">
    <property type="entry name" value="RNA-binding S4 domain"/>
    <property type="match status" value="1"/>
</dbReference>
<dbReference type="SUPFAM" id="SSF55174">
    <property type="entry name" value="Alpha-L RNA-binding motif"/>
    <property type="match status" value="1"/>
</dbReference>
<comment type="caution">
    <text evidence="2">The sequence shown here is derived from an EMBL/GenBank/DDBJ whole genome shotgun (WGS) entry which is preliminary data.</text>
</comment>
<sequence>MPDPMDVPISDGSIKLGQFLKLANLVESGSDAKALLAGGMVRVNGEPETRRGRQLTTGDVVSVAAQSARVVAGDAPDNLPW</sequence>
<proteinExistence type="predicted"/>
<accession>A0ABW0ZD02</accession>
<name>A0ABW0ZD02_9ACTN</name>
<reference evidence="3" key="1">
    <citation type="journal article" date="2019" name="Int. J. Syst. Evol. Microbiol.">
        <title>The Global Catalogue of Microorganisms (GCM) 10K type strain sequencing project: providing services to taxonomists for standard genome sequencing and annotation.</title>
        <authorList>
            <consortium name="The Broad Institute Genomics Platform"/>
            <consortium name="The Broad Institute Genome Sequencing Center for Infectious Disease"/>
            <person name="Wu L."/>
            <person name="Ma J."/>
        </authorList>
    </citation>
    <scope>NUCLEOTIDE SEQUENCE [LARGE SCALE GENOMIC DNA]</scope>
    <source>
        <strain evidence="3">YIM 94188</strain>
    </source>
</reference>
<evidence type="ECO:0000313" key="3">
    <source>
        <dbReference type="Proteomes" id="UP001596072"/>
    </source>
</evidence>
<dbReference type="EMBL" id="JBHSNS010000001">
    <property type="protein sequence ID" value="MFC5728207.1"/>
    <property type="molecule type" value="Genomic_DNA"/>
</dbReference>
<gene>
    <name evidence="2" type="ORF">ACFPQB_04710</name>
</gene>
<keyword evidence="1" id="KW-0694">RNA-binding</keyword>
<dbReference type="Proteomes" id="UP001596072">
    <property type="component" value="Unassembled WGS sequence"/>
</dbReference>
<organism evidence="2 3">
    <name type="scientific">Nocardioides vastitatis</name>
    <dbReference type="NCBI Taxonomy" id="2568655"/>
    <lineage>
        <taxon>Bacteria</taxon>
        <taxon>Bacillati</taxon>
        <taxon>Actinomycetota</taxon>
        <taxon>Actinomycetes</taxon>
        <taxon>Propionibacteriales</taxon>
        <taxon>Nocardioidaceae</taxon>
        <taxon>Nocardioides</taxon>
    </lineage>
</organism>
<dbReference type="InterPro" id="IPR036986">
    <property type="entry name" value="S4_RNA-bd_sf"/>
</dbReference>
<dbReference type="CDD" id="cd00165">
    <property type="entry name" value="S4"/>
    <property type="match status" value="1"/>
</dbReference>
<evidence type="ECO:0000313" key="2">
    <source>
        <dbReference type="EMBL" id="MFC5728207.1"/>
    </source>
</evidence>
<dbReference type="Pfam" id="PF13275">
    <property type="entry name" value="S4_2"/>
    <property type="match status" value="1"/>
</dbReference>
<protein>
    <submittedName>
        <fullName evidence="2">RNA-binding S4 domain-containing protein</fullName>
    </submittedName>
</protein>
<dbReference type="PROSITE" id="PS50889">
    <property type="entry name" value="S4"/>
    <property type="match status" value="1"/>
</dbReference>
<evidence type="ECO:0000256" key="1">
    <source>
        <dbReference type="PROSITE-ProRule" id="PRU00182"/>
    </source>
</evidence>